<sequence length="149" mass="17370">MNFNKNVTNISYTLQNDGVHATLVYVSFDNFYEVVKARIRCSINFPENDRDREYKRQYFKTSVDFERLLKGVFGNSLIEKVARQIFETKNLSMPLKQGRYYLNDLSFPDITLPYGLPSRACMKGVLEAKIKGQKKSVLGSSWEFFINRV</sequence>
<accession>A0A1J1HM73</accession>
<proteinExistence type="predicted"/>
<dbReference type="OrthoDB" id="8186735at2759"/>
<dbReference type="Proteomes" id="UP000183832">
    <property type="component" value="Unassembled WGS sequence"/>
</dbReference>
<dbReference type="AlphaFoldDB" id="A0A1J1HM73"/>
<evidence type="ECO:0000313" key="1">
    <source>
        <dbReference type="EMBL" id="CRK89141.1"/>
    </source>
</evidence>
<name>A0A1J1HM73_9DIPT</name>
<evidence type="ECO:0000313" key="2">
    <source>
        <dbReference type="Proteomes" id="UP000183832"/>
    </source>
</evidence>
<gene>
    <name evidence="1" type="ORF">CLUMA_CG002902</name>
</gene>
<dbReference type="EMBL" id="CVRI01000011">
    <property type="protein sequence ID" value="CRK89141.1"/>
    <property type="molecule type" value="Genomic_DNA"/>
</dbReference>
<keyword evidence="2" id="KW-1185">Reference proteome</keyword>
<reference evidence="1 2" key="1">
    <citation type="submission" date="2015-04" db="EMBL/GenBank/DDBJ databases">
        <authorList>
            <person name="Syromyatnikov M.Y."/>
            <person name="Popov V.N."/>
        </authorList>
    </citation>
    <scope>NUCLEOTIDE SEQUENCE [LARGE SCALE GENOMIC DNA]</scope>
</reference>
<protein>
    <submittedName>
        <fullName evidence="1">CLUMA_CG002902, isoform A</fullName>
    </submittedName>
</protein>
<organism evidence="1 2">
    <name type="scientific">Clunio marinus</name>
    <dbReference type="NCBI Taxonomy" id="568069"/>
    <lineage>
        <taxon>Eukaryota</taxon>
        <taxon>Metazoa</taxon>
        <taxon>Ecdysozoa</taxon>
        <taxon>Arthropoda</taxon>
        <taxon>Hexapoda</taxon>
        <taxon>Insecta</taxon>
        <taxon>Pterygota</taxon>
        <taxon>Neoptera</taxon>
        <taxon>Endopterygota</taxon>
        <taxon>Diptera</taxon>
        <taxon>Nematocera</taxon>
        <taxon>Chironomoidea</taxon>
        <taxon>Chironomidae</taxon>
        <taxon>Clunio</taxon>
    </lineage>
</organism>